<dbReference type="Proteomes" id="UP000799770">
    <property type="component" value="Unassembled WGS sequence"/>
</dbReference>
<dbReference type="AlphaFoldDB" id="A0A6A5YL79"/>
<proteinExistence type="predicted"/>
<gene>
    <name evidence="2" type="ORF">BDV96DRAFT_653226</name>
</gene>
<sequence length="468" mass="54343">MPAPWKLKAEFGKSGFMGTVHGPTRPGEKRTSPADIDEDHDFRNFKRIRLIARHQRHRRHVFGQSAQKQDWITFSALQSQQSFGAAGYTTIRNSDEAINVKESKDIRVDPATIVKKDLITARMSGLRSSFITSVSPRAATVLRPPARENPKTTGDLRAKVRPQLEVRRLSYYGSSPHVAYDNHHLQTANDWYLFDGVLSPSLFLKLTSRRIQSQSGKDWLDFHYLFACVQTELENQKWDQWKAMRRSPLWPQFPYSMTLVLVLFEDCTAEVLDCNNIATFEALHGTRVLVGSSANVFYGSSIGRWLFDWAFEFERKERASGRESHWTLRFAYVLWETIFRLERYSHHWRSHQLTAAPSFLHENGGHDGIHPGSDFSSTVSTWHEDMFNKAHFFVSYRCFLISFEKIFIYVIFHCGGCLDLGYYMWSKNAEFFDLLMSVWQDKRLLLDITMEELCSISRRYGDAAFGRR</sequence>
<feature type="region of interest" description="Disordered" evidence="1">
    <location>
        <begin position="16"/>
        <end position="37"/>
    </location>
</feature>
<evidence type="ECO:0000256" key="1">
    <source>
        <dbReference type="SAM" id="MobiDB-lite"/>
    </source>
</evidence>
<keyword evidence="3" id="KW-1185">Reference proteome</keyword>
<reference evidence="2" key="1">
    <citation type="journal article" date="2020" name="Stud. Mycol.">
        <title>101 Dothideomycetes genomes: a test case for predicting lifestyles and emergence of pathogens.</title>
        <authorList>
            <person name="Haridas S."/>
            <person name="Albert R."/>
            <person name="Binder M."/>
            <person name="Bloem J."/>
            <person name="Labutti K."/>
            <person name="Salamov A."/>
            <person name="Andreopoulos B."/>
            <person name="Baker S."/>
            <person name="Barry K."/>
            <person name="Bills G."/>
            <person name="Bluhm B."/>
            <person name="Cannon C."/>
            <person name="Castanera R."/>
            <person name="Culley D."/>
            <person name="Daum C."/>
            <person name="Ezra D."/>
            <person name="Gonzalez J."/>
            <person name="Henrissat B."/>
            <person name="Kuo A."/>
            <person name="Liang C."/>
            <person name="Lipzen A."/>
            <person name="Lutzoni F."/>
            <person name="Magnuson J."/>
            <person name="Mondo S."/>
            <person name="Nolan M."/>
            <person name="Ohm R."/>
            <person name="Pangilinan J."/>
            <person name="Park H.-J."/>
            <person name="Ramirez L."/>
            <person name="Alfaro M."/>
            <person name="Sun H."/>
            <person name="Tritt A."/>
            <person name="Yoshinaga Y."/>
            <person name="Zwiers L.-H."/>
            <person name="Turgeon B."/>
            <person name="Goodwin S."/>
            <person name="Spatafora J."/>
            <person name="Crous P."/>
            <person name="Grigoriev I."/>
        </authorList>
    </citation>
    <scope>NUCLEOTIDE SEQUENCE</scope>
    <source>
        <strain evidence="2">CBS 627.86</strain>
    </source>
</reference>
<dbReference type="EMBL" id="ML977350">
    <property type="protein sequence ID" value="KAF2108019.1"/>
    <property type="molecule type" value="Genomic_DNA"/>
</dbReference>
<evidence type="ECO:0000313" key="2">
    <source>
        <dbReference type="EMBL" id="KAF2108019.1"/>
    </source>
</evidence>
<organism evidence="2 3">
    <name type="scientific">Lophiotrema nucula</name>
    <dbReference type="NCBI Taxonomy" id="690887"/>
    <lineage>
        <taxon>Eukaryota</taxon>
        <taxon>Fungi</taxon>
        <taxon>Dikarya</taxon>
        <taxon>Ascomycota</taxon>
        <taxon>Pezizomycotina</taxon>
        <taxon>Dothideomycetes</taxon>
        <taxon>Pleosporomycetidae</taxon>
        <taxon>Pleosporales</taxon>
        <taxon>Lophiotremataceae</taxon>
        <taxon>Lophiotrema</taxon>
    </lineage>
</organism>
<accession>A0A6A5YL79</accession>
<name>A0A6A5YL79_9PLEO</name>
<evidence type="ECO:0000313" key="3">
    <source>
        <dbReference type="Proteomes" id="UP000799770"/>
    </source>
</evidence>
<protein>
    <submittedName>
        <fullName evidence="2">Uncharacterized protein</fullName>
    </submittedName>
</protein>